<feature type="compositionally biased region" description="Basic residues" evidence="1">
    <location>
        <begin position="83"/>
        <end position="108"/>
    </location>
</feature>
<feature type="region of interest" description="Disordered" evidence="1">
    <location>
        <begin position="74"/>
        <end position="161"/>
    </location>
</feature>
<reference evidence="2" key="1">
    <citation type="submission" date="2020-02" db="EMBL/GenBank/DDBJ databases">
        <authorList>
            <person name="Meier V. D."/>
        </authorList>
    </citation>
    <scope>NUCLEOTIDE SEQUENCE</scope>
    <source>
        <strain evidence="2">AVDCRST_MAG04</strain>
    </source>
</reference>
<protein>
    <submittedName>
        <fullName evidence="2">Uncharacterized protein</fullName>
    </submittedName>
</protein>
<feature type="compositionally biased region" description="Basic and acidic residues" evidence="1">
    <location>
        <begin position="8"/>
        <end position="27"/>
    </location>
</feature>
<dbReference type="EMBL" id="CADCTL010000059">
    <property type="protein sequence ID" value="CAA9224091.1"/>
    <property type="molecule type" value="Genomic_DNA"/>
</dbReference>
<gene>
    <name evidence="2" type="ORF">AVDCRST_MAG04-772</name>
</gene>
<dbReference type="AlphaFoldDB" id="A0A6J4HKT1"/>
<proteinExistence type="predicted"/>
<accession>A0A6J4HKT1</accession>
<evidence type="ECO:0000313" key="2">
    <source>
        <dbReference type="EMBL" id="CAA9224091.1"/>
    </source>
</evidence>
<sequence length="161" mass="16945">GGHWTRGFRQDAANHQHLAERDRRADRAGPAARLARARRRAAHAQGPGAAGLGGACRRATASAGARALLRRVATFGAAGQGAHARRLPRTRRGRAGRRPPRRSARRGAGRLPRALAPHGPRPDRQAGRGPAAAGPGPLDRRGRGAVPGERPAQARRHHGGL</sequence>
<feature type="region of interest" description="Disordered" evidence="1">
    <location>
        <begin position="1"/>
        <end position="62"/>
    </location>
</feature>
<name>A0A6J4HKT1_9PROT</name>
<feature type="non-terminal residue" evidence="2">
    <location>
        <position position="161"/>
    </location>
</feature>
<evidence type="ECO:0000256" key="1">
    <source>
        <dbReference type="SAM" id="MobiDB-lite"/>
    </source>
</evidence>
<feature type="non-terminal residue" evidence="2">
    <location>
        <position position="1"/>
    </location>
</feature>
<feature type="compositionally biased region" description="Low complexity" evidence="1">
    <location>
        <begin position="127"/>
        <end position="137"/>
    </location>
</feature>
<organism evidence="2">
    <name type="scientific">uncultured Acetobacteraceae bacterium</name>
    <dbReference type="NCBI Taxonomy" id="169975"/>
    <lineage>
        <taxon>Bacteria</taxon>
        <taxon>Pseudomonadati</taxon>
        <taxon>Pseudomonadota</taxon>
        <taxon>Alphaproteobacteria</taxon>
        <taxon>Acetobacterales</taxon>
        <taxon>Acetobacteraceae</taxon>
        <taxon>environmental samples</taxon>
    </lineage>
</organism>